<dbReference type="RefSeq" id="WP_244166274.1">
    <property type="nucleotide sequence ID" value="NZ_FMCR01000003.1"/>
</dbReference>
<dbReference type="Proteomes" id="UP000198864">
    <property type="component" value="Unassembled WGS sequence"/>
</dbReference>
<dbReference type="EMBL" id="FMCR01000003">
    <property type="protein sequence ID" value="SCF15724.1"/>
    <property type="molecule type" value="Genomic_DNA"/>
</dbReference>
<dbReference type="AlphaFoldDB" id="A0A1C4Y4U5"/>
<sequence>MIMNPPGGPGTRPPVPTQVDRRRWWHVLFPPAELPLPPPPPPPVVPTTATFRQDVPGPILVPAKGDAFDFRLHVVFNWTAQNMAYEELRLRAERYLGWAAGIVRERAVDLAREHEPHRSHDLERVLNGRLGGQRWPREGAVPHFGVLIRVSPDERVRERLRPYWEDRIRLECDHELQKIRATQADELTRRWCAVLQNLEDDPVTSHAARLTGEQFAEVFRRYVEERRETVPDLIKLLREAVRGHGDLGMGPSEYTEAWDAALRTYERQHGLSERVN</sequence>
<reference evidence="1 2" key="1">
    <citation type="submission" date="2016-06" db="EMBL/GenBank/DDBJ databases">
        <authorList>
            <person name="Kjaerup R.B."/>
            <person name="Dalgaard T.S."/>
            <person name="Juul-Madsen H.R."/>
        </authorList>
    </citation>
    <scope>NUCLEOTIDE SEQUENCE [LARGE SCALE GENOMIC DNA]</scope>
    <source>
        <strain evidence="1 2">DSM 44871</strain>
    </source>
</reference>
<organism evidence="1 2">
    <name type="scientific">Micromonospora saelicesensis</name>
    <dbReference type="NCBI Taxonomy" id="285676"/>
    <lineage>
        <taxon>Bacteria</taxon>
        <taxon>Bacillati</taxon>
        <taxon>Actinomycetota</taxon>
        <taxon>Actinomycetes</taxon>
        <taxon>Micromonosporales</taxon>
        <taxon>Micromonosporaceae</taxon>
        <taxon>Micromonospora</taxon>
    </lineage>
</organism>
<accession>A0A1C4Y4U5</accession>
<dbReference type="STRING" id="285676.GA0070561_3959"/>
<gene>
    <name evidence="1" type="ORF">GA0070561_3959</name>
</gene>
<protein>
    <submittedName>
        <fullName evidence="1">Uncharacterized protein</fullName>
    </submittedName>
</protein>
<proteinExistence type="predicted"/>
<evidence type="ECO:0000313" key="1">
    <source>
        <dbReference type="EMBL" id="SCF15724.1"/>
    </source>
</evidence>
<name>A0A1C4Y4U5_9ACTN</name>
<evidence type="ECO:0000313" key="2">
    <source>
        <dbReference type="Proteomes" id="UP000198864"/>
    </source>
</evidence>